<dbReference type="PRINTS" id="PR00465">
    <property type="entry name" value="EP450IV"/>
</dbReference>
<evidence type="ECO:0000256" key="3">
    <source>
        <dbReference type="ARBA" id="ARBA00022723"/>
    </source>
</evidence>
<dbReference type="GO" id="GO:0004497">
    <property type="term" value="F:monooxygenase activity"/>
    <property type="evidence" value="ECO:0007669"/>
    <property type="project" value="UniProtKB-KW"/>
</dbReference>
<keyword evidence="6" id="KW-0503">Monooxygenase</keyword>
<comment type="similarity">
    <text evidence="2">Belongs to the cytochrome P450 family.</text>
</comment>
<evidence type="ECO:0000313" key="8">
    <source>
        <dbReference type="EMBL" id="KAK0624852.1"/>
    </source>
</evidence>
<evidence type="ECO:0000313" key="9">
    <source>
        <dbReference type="Proteomes" id="UP001174934"/>
    </source>
</evidence>
<dbReference type="PANTHER" id="PTHR46206">
    <property type="entry name" value="CYTOCHROME P450"/>
    <property type="match status" value="1"/>
</dbReference>
<comment type="cofactor">
    <cofactor evidence="1 7">
        <name>heme</name>
        <dbReference type="ChEBI" id="CHEBI:30413"/>
    </cofactor>
</comment>
<accession>A0AA39X0Q6</accession>
<evidence type="ECO:0000256" key="2">
    <source>
        <dbReference type="ARBA" id="ARBA00010617"/>
    </source>
</evidence>
<dbReference type="GO" id="GO:0020037">
    <property type="term" value="F:heme binding"/>
    <property type="evidence" value="ECO:0007669"/>
    <property type="project" value="InterPro"/>
</dbReference>
<dbReference type="AlphaFoldDB" id="A0AA39X0Q6"/>
<dbReference type="GO" id="GO:0016705">
    <property type="term" value="F:oxidoreductase activity, acting on paired donors, with incorporation or reduction of molecular oxygen"/>
    <property type="evidence" value="ECO:0007669"/>
    <property type="project" value="InterPro"/>
</dbReference>
<feature type="binding site" description="axial binding residue" evidence="7">
    <location>
        <position position="361"/>
    </location>
    <ligand>
        <name>heme</name>
        <dbReference type="ChEBI" id="CHEBI:30413"/>
    </ligand>
    <ligandPart>
        <name>Fe</name>
        <dbReference type="ChEBI" id="CHEBI:18248"/>
    </ligandPart>
</feature>
<dbReference type="InterPro" id="IPR001128">
    <property type="entry name" value="Cyt_P450"/>
</dbReference>
<dbReference type="EMBL" id="JAULSR010000003">
    <property type="protein sequence ID" value="KAK0624852.1"/>
    <property type="molecule type" value="Genomic_DNA"/>
</dbReference>
<keyword evidence="9" id="KW-1185">Reference proteome</keyword>
<dbReference type="Gene3D" id="1.10.630.10">
    <property type="entry name" value="Cytochrome P450"/>
    <property type="match status" value="1"/>
</dbReference>
<dbReference type="Pfam" id="PF00067">
    <property type="entry name" value="p450"/>
    <property type="match status" value="1"/>
</dbReference>
<dbReference type="PRINTS" id="PR00385">
    <property type="entry name" value="P450"/>
</dbReference>
<evidence type="ECO:0000256" key="6">
    <source>
        <dbReference type="ARBA" id="ARBA00023033"/>
    </source>
</evidence>
<dbReference type="InterPro" id="IPR002403">
    <property type="entry name" value="Cyt_P450_E_grp-IV"/>
</dbReference>
<evidence type="ECO:0000256" key="5">
    <source>
        <dbReference type="ARBA" id="ARBA00023004"/>
    </source>
</evidence>
<keyword evidence="5 7" id="KW-0408">Iron</keyword>
<keyword evidence="7" id="KW-0349">Heme</keyword>
<proteinExistence type="inferred from homology"/>
<reference evidence="8" key="1">
    <citation type="submission" date="2023-06" db="EMBL/GenBank/DDBJ databases">
        <title>Genome-scale phylogeny and comparative genomics of the fungal order Sordariales.</title>
        <authorList>
            <consortium name="Lawrence Berkeley National Laboratory"/>
            <person name="Hensen N."/>
            <person name="Bonometti L."/>
            <person name="Westerberg I."/>
            <person name="Brannstrom I.O."/>
            <person name="Guillou S."/>
            <person name="Cros-Aarteil S."/>
            <person name="Calhoun S."/>
            <person name="Haridas S."/>
            <person name="Kuo A."/>
            <person name="Mondo S."/>
            <person name="Pangilinan J."/>
            <person name="Riley R."/>
            <person name="LaButti K."/>
            <person name="Andreopoulos B."/>
            <person name="Lipzen A."/>
            <person name="Chen C."/>
            <person name="Yanf M."/>
            <person name="Daum C."/>
            <person name="Ng V."/>
            <person name="Clum A."/>
            <person name="Steindorff A."/>
            <person name="Ohm R."/>
            <person name="Martin F."/>
            <person name="Silar P."/>
            <person name="Natvig D."/>
            <person name="Lalanne C."/>
            <person name="Gautier V."/>
            <person name="Ament-velasquez S.L."/>
            <person name="Kruys A."/>
            <person name="Hutchinson M.I."/>
            <person name="Powell A.J."/>
            <person name="Barry K."/>
            <person name="Miller A.N."/>
            <person name="Grigoriev I.V."/>
            <person name="Debuchy R."/>
            <person name="Gladieux P."/>
            <person name="Thoren M.H."/>
            <person name="Johannesson H."/>
        </authorList>
    </citation>
    <scope>NUCLEOTIDE SEQUENCE</scope>
    <source>
        <strain evidence="8">SMH3391-2</strain>
    </source>
</reference>
<comment type="caution">
    <text evidence="8">The sequence shown here is derived from an EMBL/GenBank/DDBJ whole genome shotgun (WGS) entry which is preliminary data.</text>
</comment>
<sequence length="416" mass="46616">MSTTVILIATTAAAWLLTTIWRRAISAPKVDVPYLAFEGDNSAGRYIAEGASLLAQGYAKLIQPMEEVVAKAYEKEMPPCPDWTSINPYHLIAQSFARIATRVLVGPELCEGRWLTLSRDYTNSLTKAPGIPSVLAVLKYRREAAEILRPVLEARMAELDNRVTSTSSGKGRRVSGEHEDAIQWLLEEFRARGKKLTPDTLAQSIFVIMTAAIDSTSSTALWMLFDLLDHPDSLAEIREEIARVKGGDRTFVWTRQALGELRVLDSLMRESLRVHSITQITVERMAAQPFTFKDGLHIPKYSQLAFPRFPHGLDPDVVHPDPQTFDYKRHLKKRTGDDATKFHFASASEDTLAWGVGVHACSGRFLAQEALKLIFVQLLSRYEIKYDKQPAPDKMMGFFCAPDMSATIFVKEAAWV</sequence>
<dbReference type="SUPFAM" id="SSF48264">
    <property type="entry name" value="Cytochrome P450"/>
    <property type="match status" value="1"/>
</dbReference>
<keyword evidence="4" id="KW-0560">Oxidoreductase</keyword>
<dbReference type="CDD" id="cd11041">
    <property type="entry name" value="CYP503A1-like"/>
    <property type="match status" value="1"/>
</dbReference>
<protein>
    <submittedName>
        <fullName evidence="8">Cytochrome P450</fullName>
    </submittedName>
</protein>
<evidence type="ECO:0000256" key="1">
    <source>
        <dbReference type="ARBA" id="ARBA00001971"/>
    </source>
</evidence>
<dbReference type="GO" id="GO:0005506">
    <property type="term" value="F:iron ion binding"/>
    <property type="evidence" value="ECO:0007669"/>
    <property type="project" value="InterPro"/>
</dbReference>
<evidence type="ECO:0000256" key="4">
    <source>
        <dbReference type="ARBA" id="ARBA00023002"/>
    </source>
</evidence>
<organism evidence="8 9">
    <name type="scientific">Bombardia bombarda</name>
    <dbReference type="NCBI Taxonomy" id="252184"/>
    <lineage>
        <taxon>Eukaryota</taxon>
        <taxon>Fungi</taxon>
        <taxon>Dikarya</taxon>
        <taxon>Ascomycota</taxon>
        <taxon>Pezizomycotina</taxon>
        <taxon>Sordariomycetes</taxon>
        <taxon>Sordariomycetidae</taxon>
        <taxon>Sordariales</taxon>
        <taxon>Lasiosphaeriaceae</taxon>
        <taxon>Bombardia</taxon>
    </lineage>
</organism>
<dbReference type="InterPro" id="IPR036396">
    <property type="entry name" value="Cyt_P450_sf"/>
</dbReference>
<gene>
    <name evidence="8" type="ORF">B0T17DRAFT_590652</name>
</gene>
<dbReference type="Proteomes" id="UP001174934">
    <property type="component" value="Unassembled WGS sequence"/>
</dbReference>
<name>A0AA39X0Q6_9PEZI</name>
<dbReference type="PANTHER" id="PTHR46206:SF4">
    <property type="entry name" value="P450, PUTATIVE (EUROFUNG)-RELATED"/>
    <property type="match status" value="1"/>
</dbReference>
<keyword evidence="3 7" id="KW-0479">Metal-binding</keyword>
<evidence type="ECO:0000256" key="7">
    <source>
        <dbReference type="PIRSR" id="PIRSR602403-1"/>
    </source>
</evidence>